<keyword evidence="5 6" id="KW-0472">Membrane</keyword>
<keyword evidence="4 6" id="KW-1133">Transmembrane helix</keyword>
<organism evidence="9 10">
    <name type="scientific">Triparma laevis f. longispina</name>
    <dbReference type="NCBI Taxonomy" id="1714387"/>
    <lineage>
        <taxon>Eukaryota</taxon>
        <taxon>Sar</taxon>
        <taxon>Stramenopiles</taxon>
        <taxon>Ochrophyta</taxon>
        <taxon>Bolidophyceae</taxon>
        <taxon>Parmales</taxon>
        <taxon>Triparmaceae</taxon>
        <taxon>Triparma</taxon>
    </lineage>
</organism>
<feature type="transmembrane region" description="Helical" evidence="6">
    <location>
        <begin position="185"/>
        <end position="207"/>
    </location>
</feature>
<feature type="domain" description="Yip1" evidence="8">
    <location>
        <begin position="97"/>
        <end position="260"/>
    </location>
</feature>
<comment type="subcellular location">
    <subcellularLocation>
        <location evidence="6">Golgi apparatus membrane</location>
        <topology evidence="6">Multi-pass membrane protein</topology>
    </subcellularLocation>
    <subcellularLocation>
        <location evidence="1">Membrane</location>
        <topology evidence="1">Multi-pass membrane protein</topology>
    </subcellularLocation>
</comment>
<dbReference type="InterPro" id="IPR039765">
    <property type="entry name" value="Yip5/YIPF1/YIPF2"/>
</dbReference>
<name>A0A9W7FUB7_9STRA</name>
<sequence>MNDEDDLLLLNDTGEDSSPTLLPPISFSDPSPMSNPQQQQPLNLLPQQQQSSNLAPPSSMCWCFDLRSYQPYFNVNTSTIKTRLISSTLIHKLSSTRSPSYFLTDIIKDQPDAYGPFWITMTLVFVVGVSSNINKWIYSSEEDFESDIESLLNAMWIIYSFSFGIPLISFLALRCLGEIPGLNFITLFTLYGYSLTTYIPACLLCIIPSQTVHWLSLLIASLFSTGLIFRNLVEKIMEAEQTKSRALLGWFAGCQLIMFFVMKLVFYS</sequence>
<evidence type="ECO:0000313" key="10">
    <source>
        <dbReference type="Proteomes" id="UP001165122"/>
    </source>
</evidence>
<comment type="caution">
    <text evidence="9">The sequence shown here is derived from an EMBL/GenBank/DDBJ whole genome shotgun (WGS) entry which is preliminary data.</text>
</comment>
<evidence type="ECO:0000256" key="3">
    <source>
        <dbReference type="ARBA" id="ARBA00022692"/>
    </source>
</evidence>
<gene>
    <name evidence="9" type="ORF">TrLO_g14656</name>
</gene>
<dbReference type="EMBL" id="BRXW01000336">
    <property type="protein sequence ID" value="GMI18492.1"/>
    <property type="molecule type" value="Genomic_DNA"/>
</dbReference>
<feature type="transmembrane region" description="Helical" evidence="6">
    <location>
        <begin position="153"/>
        <end position="173"/>
    </location>
</feature>
<keyword evidence="3 6" id="KW-0812">Transmembrane</keyword>
<evidence type="ECO:0000259" key="8">
    <source>
        <dbReference type="Pfam" id="PF04893"/>
    </source>
</evidence>
<dbReference type="OrthoDB" id="10256463at2759"/>
<reference evidence="10" key="1">
    <citation type="journal article" date="2023" name="Commun. Biol.">
        <title>Genome analysis of Parmales, the sister group of diatoms, reveals the evolutionary specialization of diatoms from phago-mixotrophs to photoautotrophs.</title>
        <authorList>
            <person name="Ban H."/>
            <person name="Sato S."/>
            <person name="Yoshikawa S."/>
            <person name="Yamada K."/>
            <person name="Nakamura Y."/>
            <person name="Ichinomiya M."/>
            <person name="Sato N."/>
            <person name="Blanc-Mathieu R."/>
            <person name="Endo H."/>
            <person name="Kuwata A."/>
            <person name="Ogata H."/>
        </authorList>
    </citation>
    <scope>NUCLEOTIDE SEQUENCE [LARGE SCALE GENOMIC DNA]</scope>
    <source>
        <strain evidence="10">NIES 3700</strain>
    </source>
</reference>
<evidence type="ECO:0000256" key="1">
    <source>
        <dbReference type="ARBA" id="ARBA00004141"/>
    </source>
</evidence>
<feature type="transmembrane region" description="Helical" evidence="6">
    <location>
        <begin position="213"/>
        <end position="233"/>
    </location>
</feature>
<dbReference type="InterPro" id="IPR006977">
    <property type="entry name" value="Yip1_dom"/>
</dbReference>
<dbReference type="GO" id="GO:0031267">
    <property type="term" value="F:small GTPase binding"/>
    <property type="evidence" value="ECO:0007669"/>
    <property type="project" value="InterPro"/>
</dbReference>
<dbReference type="Proteomes" id="UP001165122">
    <property type="component" value="Unassembled WGS sequence"/>
</dbReference>
<dbReference type="GO" id="GO:0000139">
    <property type="term" value="C:Golgi membrane"/>
    <property type="evidence" value="ECO:0007669"/>
    <property type="project" value="UniProtKB-SubCell"/>
</dbReference>
<dbReference type="PANTHER" id="PTHR12822:SF2">
    <property type="entry name" value="PROTEIN YIPF"/>
    <property type="match status" value="1"/>
</dbReference>
<evidence type="ECO:0000256" key="7">
    <source>
        <dbReference type="SAM" id="MobiDB-lite"/>
    </source>
</evidence>
<feature type="transmembrane region" description="Helical" evidence="6">
    <location>
        <begin position="245"/>
        <end position="266"/>
    </location>
</feature>
<evidence type="ECO:0000256" key="2">
    <source>
        <dbReference type="ARBA" id="ARBA00010596"/>
    </source>
</evidence>
<accession>A0A9W7FUB7</accession>
<evidence type="ECO:0000313" key="9">
    <source>
        <dbReference type="EMBL" id="GMI18492.1"/>
    </source>
</evidence>
<feature type="compositionally biased region" description="Low complexity" evidence="7">
    <location>
        <begin position="28"/>
        <end position="40"/>
    </location>
</feature>
<proteinExistence type="inferred from homology"/>
<feature type="region of interest" description="Disordered" evidence="7">
    <location>
        <begin position="1"/>
        <end position="40"/>
    </location>
</feature>
<evidence type="ECO:0000256" key="5">
    <source>
        <dbReference type="ARBA" id="ARBA00023136"/>
    </source>
</evidence>
<feature type="transmembrane region" description="Helical" evidence="6">
    <location>
        <begin position="113"/>
        <end position="133"/>
    </location>
</feature>
<evidence type="ECO:0000256" key="4">
    <source>
        <dbReference type="ARBA" id="ARBA00022989"/>
    </source>
</evidence>
<evidence type="ECO:0000256" key="6">
    <source>
        <dbReference type="RuleBase" id="RU361264"/>
    </source>
</evidence>
<dbReference type="PANTHER" id="PTHR12822">
    <property type="entry name" value="PROTEIN YIPF"/>
    <property type="match status" value="1"/>
</dbReference>
<dbReference type="GO" id="GO:0016192">
    <property type="term" value="P:vesicle-mediated transport"/>
    <property type="evidence" value="ECO:0007669"/>
    <property type="project" value="InterPro"/>
</dbReference>
<keyword evidence="10" id="KW-1185">Reference proteome</keyword>
<protein>
    <recommendedName>
        <fullName evidence="6">Protein YIPF</fullName>
    </recommendedName>
</protein>
<dbReference type="AlphaFoldDB" id="A0A9W7FUB7"/>
<dbReference type="Pfam" id="PF04893">
    <property type="entry name" value="Yip1"/>
    <property type="match status" value="1"/>
</dbReference>
<comment type="similarity">
    <text evidence="2 6">Belongs to the YIP1 family.</text>
</comment>